<name>A0AAQ4DFH1_AMBAM</name>
<evidence type="ECO:0000313" key="2">
    <source>
        <dbReference type="Proteomes" id="UP001321473"/>
    </source>
</evidence>
<keyword evidence="2" id="KW-1185">Reference proteome</keyword>
<accession>A0AAQ4DFH1</accession>
<evidence type="ECO:0000313" key="1">
    <source>
        <dbReference type="EMBL" id="KAK8761211.1"/>
    </source>
</evidence>
<reference evidence="1 2" key="1">
    <citation type="journal article" date="2023" name="Arcadia Sci">
        <title>De novo assembly of a long-read Amblyomma americanum tick genome.</title>
        <authorList>
            <person name="Chou S."/>
            <person name="Poskanzer K.E."/>
            <person name="Rollins M."/>
            <person name="Thuy-Boun P.S."/>
        </authorList>
    </citation>
    <scope>NUCLEOTIDE SEQUENCE [LARGE SCALE GENOMIC DNA]</scope>
    <source>
        <strain evidence="1">F_SG_1</strain>
        <tissue evidence="1">Salivary glands</tissue>
    </source>
</reference>
<protein>
    <submittedName>
        <fullName evidence="1">Uncharacterized protein</fullName>
    </submittedName>
</protein>
<proteinExistence type="predicted"/>
<dbReference type="EMBL" id="JARKHS020031432">
    <property type="protein sequence ID" value="KAK8761211.1"/>
    <property type="molecule type" value="Genomic_DNA"/>
</dbReference>
<dbReference type="AlphaFoldDB" id="A0AAQ4DFH1"/>
<organism evidence="1 2">
    <name type="scientific">Amblyomma americanum</name>
    <name type="common">Lone star tick</name>
    <dbReference type="NCBI Taxonomy" id="6943"/>
    <lineage>
        <taxon>Eukaryota</taxon>
        <taxon>Metazoa</taxon>
        <taxon>Ecdysozoa</taxon>
        <taxon>Arthropoda</taxon>
        <taxon>Chelicerata</taxon>
        <taxon>Arachnida</taxon>
        <taxon>Acari</taxon>
        <taxon>Parasitiformes</taxon>
        <taxon>Ixodida</taxon>
        <taxon>Ixodoidea</taxon>
        <taxon>Ixodidae</taxon>
        <taxon>Amblyomminae</taxon>
        <taxon>Amblyomma</taxon>
    </lineage>
</organism>
<comment type="caution">
    <text evidence="1">The sequence shown here is derived from an EMBL/GenBank/DDBJ whole genome shotgun (WGS) entry which is preliminary data.</text>
</comment>
<gene>
    <name evidence="1" type="ORF">V5799_027523</name>
</gene>
<sequence>MRFACIRHCASSATCRCTVFRGVGCCVRNTWLFRELALRLWRHHHRWWPRPLDADSQDKRSLGVLLAP</sequence>
<dbReference type="Proteomes" id="UP001321473">
    <property type="component" value="Unassembled WGS sequence"/>
</dbReference>